<evidence type="ECO:0000256" key="2">
    <source>
        <dbReference type="ARBA" id="ARBA00004551"/>
    </source>
</evidence>
<evidence type="ECO:0000259" key="17">
    <source>
        <dbReference type="PROSITE" id="PS51874"/>
    </source>
</evidence>
<dbReference type="PRINTS" id="PR00918">
    <property type="entry name" value="CALICVIRUSNS"/>
</dbReference>
<dbReference type="GO" id="GO:0030430">
    <property type="term" value="C:host cell cytoplasm"/>
    <property type="evidence" value="ECO:0007669"/>
    <property type="project" value="UniProtKB-SubCell"/>
</dbReference>
<dbReference type="GO" id="GO:0005524">
    <property type="term" value="F:ATP binding"/>
    <property type="evidence" value="ECO:0007669"/>
    <property type="project" value="UniProtKB-KW"/>
</dbReference>
<proteinExistence type="evidence at transcript level"/>
<dbReference type="SUPFAM" id="SSF56672">
    <property type="entry name" value="DNA/RNA polymerases"/>
    <property type="match status" value="1"/>
</dbReference>
<keyword evidence="8" id="KW-0347">Helicase</keyword>
<dbReference type="InterPro" id="IPR029053">
    <property type="entry name" value="Viral_coat"/>
</dbReference>
<evidence type="ECO:0000256" key="14">
    <source>
        <dbReference type="SAM" id="MobiDB-lite"/>
    </source>
</evidence>
<keyword evidence="5" id="KW-0597">Phosphoprotein</keyword>
<dbReference type="InterPro" id="IPR004004">
    <property type="entry name" value="Helic/Pol/Pept_Calicivir-typ"/>
</dbReference>
<accession>F1KPN8</accession>
<feature type="region of interest" description="Disordered" evidence="14">
    <location>
        <begin position="1415"/>
        <end position="1439"/>
    </location>
</feature>
<keyword evidence="9" id="KW-0788">Thiol protease</keyword>
<dbReference type="PROSITE" id="PS50507">
    <property type="entry name" value="RDRP_SSRNA_POS"/>
    <property type="match status" value="1"/>
</dbReference>
<evidence type="ECO:0000256" key="3">
    <source>
        <dbReference type="ARBA" id="ARBA00020107"/>
    </source>
</evidence>
<dbReference type="CDD" id="cd23169">
    <property type="entry name" value="ps-ssRNAv-Picornavirales"/>
    <property type="match status" value="1"/>
</dbReference>
<dbReference type="InterPro" id="IPR043504">
    <property type="entry name" value="Peptidase_S1_PA_chymotrypsin"/>
</dbReference>
<keyword evidence="10" id="KW-0547">Nucleotide-binding</keyword>
<keyword evidence="7" id="KW-0378">Hydrolase</keyword>
<dbReference type="Gene3D" id="2.40.10.10">
    <property type="entry name" value="Trypsin-like serine proteases"/>
    <property type="match status" value="1"/>
</dbReference>
<dbReference type="SUPFAM" id="SSF50494">
    <property type="entry name" value="Trypsin-like serine proteases"/>
    <property type="match status" value="1"/>
</dbReference>
<feature type="domain" description="Peptidase C3" evidence="17">
    <location>
        <begin position="1432"/>
        <end position="1636"/>
    </location>
</feature>
<name>F1KPN8_ASCSU</name>
<dbReference type="Gene3D" id="3.30.70.270">
    <property type="match status" value="1"/>
</dbReference>
<evidence type="ECO:0000256" key="5">
    <source>
        <dbReference type="ARBA" id="ARBA00022553"/>
    </source>
</evidence>
<dbReference type="InterPro" id="IPR014759">
    <property type="entry name" value="Helicase_SF3_ssRNA_vir"/>
</dbReference>
<dbReference type="GO" id="GO:0003724">
    <property type="term" value="F:RNA helicase activity"/>
    <property type="evidence" value="ECO:0007669"/>
    <property type="project" value="InterPro"/>
</dbReference>
<keyword evidence="11" id="KW-1043">Host membrane</keyword>
<dbReference type="Gene3D" id="2.60.120.20">
    <property type="match status" value="3"/>
</dbReference>
<dbReference type="InterPro" id="IPR033703">
    <property type="entry name" value="Rhv-like"/>
</dbReference>
<dbReference type="InterPro" id="IPR043502">
    <property type="entry name" value="DNA/RNA_pol_sf"/>
</dbReference>
<evidence type="ECO:0000256" key="13">
    <source>
        <dbReference type="ARBA" id="ARBA00023200"/>
    </source>
</evidence>
<dbReference type="SUPFAM" id="SSF52540">
    <property type="entry name" value="P-loop containing nucleoside triphosphate hydrolases"/>
    <property type="match status" value="2"/>
</dbReference>
<dbReference type="InterPro" id="IPR044067">
    <property type="entry name" value="PCV_3C_PRO"/>
</dbReference>
<dbReference type="InterPro" id="IPR000199">
    <property type="entry name" value="Peptidase_C3A/C3B_picornavir"/>
</dbReference>
<evidence type="ECO:0000256" key="9">
    <source>
        <dbReference type="ARBA" id="ARBA00022807"/>
    </source>
</evidence>
<keyword evidence="12" id="KW-0472">Membrane</keyword>
<comment type="subcellular location">
    <subcellularLocation>
        <location evidence="1">Host cytoplasm</location>
    </subcellularLocation>
    <subcellularLocation>
        <location evidence="2">Host membrane</location>
    </subcellularLocation>
</comment>
<evidence type="ECO:0000313" key="18">
    <source>
        <dbReference type="EMBL" id="ADY39842.1"/>
    </source>
</evidence>
<evidence type="ECO:0000259" key="16">
    <source>
        <dbReference type="PROSITE" id="PS51218"/>
    </source>
</evidence>
<sequence length="2975" mass="332126">MSKERKSSKKAGSSANRQGPVLAFANTNNVYIPSFSEAPFESMHILRDALFVSAGVDVCTIDEKYLAGVLQHGAVVSSPLYTVLGKCKTSASFYSTLQQSRFAKYYDSIVNNRLAKFVNYLSFLVPDFDYLATLMFTPCALKLNMDSWTFDEHIGALPAFCPGCNAGKAGHYGYLLQVLRAMDEHVFFGTDIADVVYDVPPGFEEAIPKEFAEQLPVVENKTIAEVFEMRRHAECTGEPFNVPYARSTARSRDLEKVPLNLSRGRLRIISLMVEEYDDFVAQGFETSSLAEKTTPVVTDMAQVSGDQLSFSPTMEQTTALLERTLDIVHSSLELSSAVRSLVDSAIHDYDYRRHTDKGVVVMDPAAATQTEEDDIPDLVDDEELCRPDTPPGCEFVDDALITRSEDVTGAFFRKSQVRISEGDRLGGDGVAETTGMANGTIVASVSSLHDGERSGNGSHDDSVSVGGVEVANDRTADDDQRVISYDKAHLSQEREVSPDRQSYASIEPDVPFLDETEDEADDGVYITVARKSRRGLCWVPSSGAGVPDATDADGLEYCRAPEDESDETPQEQWKVATAYRARNAPRAPVLTIKAYRSLPFLSNLYEREIVFNTVYGPGPVATAVDPDVMLVHPRDPSRFHVNFDDREALMKLLRFVRVYDPPPDVSNYDSAVRRGCIPSVEKFARLSSGCEHYAYLVQWQHRCLFQHTHMHSCSFGDVRFSVRCTQHEYSHGWEWIDFTIQSILTYRDIDPKVGRKWLEQLLSTPIMVALLRDPPKQMHARVNWIKRVMGVPPPEGYRAQGSMDSVSSFLSKLKELPLKSYEAVKTVLSKVTDFLVSVFTSMVSLPGRIPDLTKDLVKSIVEGYLKKIFEPLAPVARWTAKHTGVILASIEALVVAILLHFDYITLESAKMIVGCSTISALWAKVFTAQSESPLTTVMMLLTGVFYMLRPTHIQVIRDRLSQLSLVMATAGMLSSTASFIFMLLPEAIRMSLKYTFGGSRAVMSEQVSEWRAKVATANRLSTCTEVLVSSDYGLLVKDIMKSGMELLRAATGAERQSVMTMLPSMMRLDNMLYRYQLDSKDRSIPFVLHLAGPPGVGKTLLVRLILNRLGYSKTDLYFRPIHSDFWDGYAHQKVIVYDEFLIGEEGAEMMAKEFLMLASSAHFMIPAASLDDPVVGIKGQYARPEMIITISNSTYPAHPSIDRDALDRRRSEVVRFEFSDRAFKRTDNTVDLSAYTAEQIEGAEWVDCYMWPPQPTTKRVRSPPVDFNTYMEHLELATKQHREVVEKLNASHVTLDAGETPAQKINKAMAEINGIPSGPVNLFSFFMRGPGFTAQGFNDDLAAMKDPPSFLEDWKDEEEPDYNEMTAAEVKESGTSWWTYAFGAVSVSVGMFLLVKLVKSFFSNEDATVEFFPQASGEPRSRKKHKRKQRANWGGDESSSEAAPVKVELVFGDRRMTALPLKERYVLTYAHGIREVVRDGPTTPVIVIVNGVSYPATVVWSTVRIDNDNDLAIIDLESNKLPQFANNVSKMLNEADLGLISDLPVVLTVMRAGQPVSIFTMAKYVTNRSYTAGQTSITLDAAFTYQADTQNGDCGGFLMVRSGPMIGKIIGMHVAGRADSIGLNYGLAVALTKDLINAAFENIPSAVDPGEEFFESQNDIDVRNLDPEQVVFLPNRSKLKPSCVASSLNFATRIPSLLDPGDPRNVSGLNPVDVFIERLHPVLPEVDMDVVAAVEDAMLANYDSNVHTFERWRQLTFEEAIRGIPGKMTSINLDSSVGLPLVHLTRKKKRDFIVLTEDEMLADDELRGMVDTFMDQFSRAPQESHWIGYLKDELVSPTKVDEARTRVIYCGDLVATIAFRRLFGTVLLNLQQSRENLPHAIGYNPYSYDMNEIHQYLSTVGNRFIAGDYKSFDNNQHPVFRRLAYNVLRHFMRKIDGVTEKMIDHFVRHQTQGYVQIADRLFYQTQGHFSGCMFTTLVNCLVNEAYIRYCFMRHCPGKFFDASVRVKTLGDDHIICVASDVDFGFSAIQTRMRELGQVYTSDTKESECPDYRPFGELTFLGAQPIKFRGQWVGKLLKRIIQQTLMWTRDNDQSYEQIATSMLEYASMHGVEYYEWLKVRVYRAYAFCGLKLPDMPPVSEIQQVVANRTASSGTSFAVQAGFRAQGDANDEDGGSPVGDDVVVGAASGVEAASAVLENVGITGMRRVAFSDVNGRVPRDRLIPQTLTMEEALESRIMRTSFAWSTDQPVGHVLYSVTLPQGILGQGPSDSIQNMPFKNYMYWRGRVEVALQINGNPFQQGLLCAFFYPLSSRGSELNILNWTQCQYIMLRPGNSSVVTMEIPFRYPRSYIQLSGSALPGEDLGTFVVGVFSPLLTTAQDSVTVSVYSAFKGNEFRMPRPMSWVKSRRAVAGAEEWQAQGNNTSTVNNTYDISNVAGSVGAQSDGHVGTVQASMPMDDPPLSGGSVPVHQTFSSMSKTVGLEPTVPLQLHPVAADRHHREFFNSEEQTISWIMDRPFVFKRFHWKYSDATSSKMLDAHFDSFMGHEHSISADVPASLAILNAFTYWHADIHFTVVAVKTPYQSGRLRFVMAYGADHESIPALSYDNATCYFNETLDFSDNDTVEFDVPYVAATEFLRTRDGVESAVPPMNFYYSCGRLACYVVNPLKLVSSTVAQTIEVIMFAKLRNVQVAVPRNIPLAAPLTNLIQVTGIEKEAVAFVAQGLITPEEEPVTPPCRLLVGEKFEYRVRNVLEVARRMVPIDHPKFNWADDNTVIATSSDYLPIKIRTIKVAPACMWNAFYAGWAGTLRYRIFVPKSAVFSPVTYIPVPLWYKGHRRYPTDCTGGSSLSTDVTLTPGSGHYKRIHIRGVSATLEGPQEVLMPVSGDKEWIDVTVPFCSNFLFQINPSTKNDSFIESFVSSYTGVLQFGFDTQRFRVFQCVGDDFDFGVWRPPLDVVWTDIQGARLAGDYSQSIGGLIF</sequence>
<dbReference type="InterPro" id="IPR027417">
    <property type="entry name" value="P-loop_NTPase"/>
</dbReference>
<dbReference type="InterPro" id="IPR001205">
    <property type="entry name" value="RNA-dir_pol_C"/>
</dbReference>
<dbReference type="Pfam" id="PF00910">
    <property type="entry name" value="RNA_helicase"/>
    <property type="match status" value="1"/>
</dbReference>
<dbReference type="Pfam" id="PF00073">
    <property type="entry name" value="Rhv"/>
    <property type="match status" value="2"/>
</dbReference>
<evidence type="ECO:0000256" key="7">
    <source>
        <dbReference type="ARBA" id="ARBA00022801"/>
    </source>
</evidence>
<dbReference type="GO" id="GO:0003968">
    <property type="term" value="F:RNA-directed RNA polymerase activity"/>
    <property type="evidence" value="ECO:0007669"/>
    <property type="project" value="InterPro"/>
</dbReference>
<evidence type="ECO:0000256" key="1">
    <source>
        <dbReference type="ARBA" id="ARBA00004192"/>
    </source>
</evidence>
<dbReference type="CDD" id="cd00205">
    <property type="entry name" value="rhv_like"/>
    <property type="match status" value="2"/>
</dbReference>
<evidence type="ECO:0000256" key="8">
    <source>
        <dbReference type="ARBA" id="ARBA00022806"/>
    </source>
</evidence>
<dbReference type="SUPFAM" id="SSF88633">
    <property type="entry name" value="Positive stranded ssRNA viruses"/>
    <property type="match status" value="3"/>
</dbReference>
<dbReference type="Pfam" id="PF00548">
    <property type="entry name" value="Peptidase_C3"/>
    <property type="match status" value="1"/>
</dbReference>
<evidence type="ECO:0000256" key="6">
    <source>
        <dbReference type="ARBA" id="ARBA00022670"/>
    </source>
</evidence>
<keyword evidence="10" id="KW-0067">ATP-binding</keyword>
<dbReference type="PROSITE" id="PS51218">
    <property type="entry name" value="SF3_HELICASE_2"/>
    <property type="match status" value="1"/>
</dbReference>
<evidence type="ECO:0000256" key="4">
    <source>
        <dbReference type="ARBA" id="ARBA00022520"/>
    </source>
</evidence>
<dbReference type="InterPro" id="IPR043128">
    <property type="entry name" value="Rev_trsase/Diguanyl_cyclase"/>
</dbReference>
<dbReference type="InterPro" id="IPR001676">
    <property type="entry name" value="Picornavirus_capsid"/>
</dbReference>
<protein>
    <recommendedName>
        <fullName evidence="3">Genome polyprotein</fullName>
    </recommendedName>
</protein>
<dbReference type="GO" id="GO:0004197">
    <property type="term" value="F:cysteine-type endopeptidase activity"/>
    <property type="evidence" value="ECO:0007669"/>
    <property type="project" value="InterPro"/>
</dbReference>
<keyword evidence="4" id="KW-0191">Covalent protein-RNA linkage</keyword>
<feature type="compositionally biased region" description="Basic residues" evidence="14">
    <location>
        <begin position="1421"/>
        <end position="1430"/>
    </location>
</feature>
<dbReference type="Pfam" id="PF00680">
    <property type="entry name" value="RdRP_1"/>
    <property type="match status" value="1"/>
</dbReference>
<dbReference type="InterPro" id="IPR009003">
    <property type="entry name" value="Peptidase_S1_PA"/>
</dbReference>
<feature type="domain" description="SF3 helicase" evidence="16">
    <location>
        <begin position="1065"/>
        <end position="1231"/>
    </location>
</feature>
<keyword evidence="6" id="KW-0645">Protease</keyword>
<dbReference type="GO" id="GO:0006508">
    <property type="term" value="P:proteolysis"/>
    <property type="evidence" value="ECO:0007669"/>
    <property type="project" value="UniProtKB-KW"/>
</dbReference>
<dbReference type="EMBL" id="JI163875">
    <property type="protein sequence ID" value="ADY39842.1"/>
    <property type="molecule type" value="mRNA"/>
</dbReference>
<dbReference type="GO" id="GO:0033644">
    <property type="term" value="C:host cell membrane"/>
    <property type="evidence" value="ECO:0007669"/>
    <property type="project" value="UniProtKB-SubCell"/>
</dbReference>
<dbReference type="GO" id="GO:0003723">
    <property type="term" value="F:RNA binding"/>
    <property type="evidence" value="ECO:0007669"/>
    <property type="project" value="InterPro"/>
</dbReference>
<dbReference type="GO" id="GO:0005198">
    <property type="term" value="F:structural molecule activity"/>
    <property type="evidence" value="ECO:0007669"/>
    <property type="project" value="InterPro"/>
</dbReference>
<evidence type="ECO:0000259" key="15">
    <source>
        <dbReference type="PROSITE" id="PS50507"/>
    </source>
</evidence>
<dbReference type="GO" id="GO:0006351">
    <property type="term" value="P:DNA-templated transcription"/>
    <property type="evidence" value="ECO:0007669"/>
    <property type="project" value="InterPro"/>
</dbReference>
<evidence type="ECO:0000256" key="10">
    <source>
        <dbReference type="ARBA" id="ARBA00022840"/>
    </source>
</evidence>
<dbReference type="InterPro" id="IPR000605">
    <property type="entry name" value="Helicase_SF3_ssDNA/RNA_vir"/>
</dbReference>
<keyword evidence="13" id="KW-1035">Host cytoplasm</keyword>
<reference evidence="18" key="1">
    <citation type="journal article" date="2011" name="Genome Res.">
        <title>Deep small RNA sequencing from the nematode Ascaris reveals conservation, functional diversification, and novel developmental profiles.</title>
        <authorList>
            <person name="Wang J."/>
            <person name="Czech B."/>
            <person name="Crunk A."/>
            <person name="Wallace A."/>
            <person name="Mitreva M."/>
            <person name="Hannon G.J."/>
            <person name="Davis R.E."/>
        </authorList>
    </citation>
    <scope>NUCLEOTIDE SEQUENCE</scope>
</reference>
<evidence type="ECO:0000256" key="12">
    <source>
        <dbReference type="ARBA" id="ARBA00023136"/>
    </source>
</evidence>
<dbReference type="PROSITE" id="PS51874">
    <property type="entry name" value="PCV_3C_PRO"/>
    <property type="match status" value="1"/>
</dbReference>
<feature type="domain" description="RdRp catalytic" evidence="15">
    <location>
        <begin position="1902"/>
        <end position="2025"/>
    </location>
</feature>
<organism evidence="18">
    <name type="scientific">Ascaris suum</name>
    <name type="common">Pig roundworm</name>
    <name type="synonym">Ascaris lumbricoides</name>
    <dbReference type="NCBI Taxonomy" id="6253"/>
    <lineage>
        <taxon>Eukaryota</taxon>
        <taxon>Metazoa</taxon>
        <taxon>Ecdysozoa</taxon>
        <taxon>Nematoda</taxon>
        <taxon>Chromadorea</taxon>
        <taxon>Rhabditida</taxon>
        <taxon>Spirurina</taxon>
        <taxon>Ascaridomorpha</taxon>
        <taxon>Ascaridoidea</taxon>
        <taxon>Ascarididae</taxon>
        <taxon>Ascaris</taxon>
    </lineage>
</organism>
<evidence type="ECO:0000256" key="11">
    <source>
        <dbReference type="ARBA" id="ARBA00022870"/>
    </source>
</evidence>
<dbReference type="InterPro" id="IPR007094">
    <property type="entry name" value="RNA-dir_pol_PSvirus"/>
</dbReference>
<dbReference type="GO" id="GO:0039694">
    <property type="term" value="P:viral RNA genome replication"/>
    <property type="evidence" value="ECO:0007669"/>
    <property type="project" value="InterPro"/>
</dbReference>